<accession>H6QRE0</accession>
<gene>
    <name evidence="2" type="ORF">PGTG_21357</name>
</gene>
<evidence type="ECO:0000313" key="3">
    <source>
        <dbReference type="Proteomes" id="UP000008783"/>
    </source>
</evidence>
<reference evidence="3" key="1">
    <citation type="journal article" date="2011" name="Proc. Natl. Acad. Sci. U.S.A.">
        <title>Obligate biotrophy features unraveled by the genomic analysis of rust fungi.</title>
        <authorList>
            <person name="Duplessis S."/>
            <person name="Cuomo C.A."/>
            <person name="Lin Y.-C."/>
            <person name="Aerts A."/>
            <person name="Tisserant E."/>
            <person name="Veneault-Fourrey C."/>
            <person name="Joly D.L."/>
            <person name="Hacquard S."/>
            <person name="Amselem J."/>
            <person name="Cantarel B.L."/>
            <person name="Chiu R."/>
            <person name="Coutinho P.M."/>
            <person name="Feau N."/>
            <person name="Field M."/>
            <person name="Frey P."/>
            <person name="Gelhaye E."/>
            <person name="Goldberg J."/>
            <person name="Grabherr M.G."/>
            <person name="Kodira C.D."/>
            <person name="Kohler A."/>
            <person name="Kuees U."/>
            <person name="Lindquist E.A."/>
            <person name="Lucas S.M."/>
            <person name="Mago R."/>
            <person name="Mauceli E."/>
            <person name="Morin E."/>
            <person name="Murat C."/>
            <person name="Pangilinan J.L."/>
            <person name="Park R."/>
            <person name="Pearson M."/>
            <person name="Quesneville H."/>
            <person name="Rouhier N."/>
            <person name="Sakthikumar S."/>
            <person name="Salamov A.A."/>
            <person name="Schmutz J."/>
            <person name="Selles B."/>
            <person name="Shapiro H."/>
            <person name="Tanguay P."/>
            <person name="Tuskan G.A."/>
            <person name="Henrissat B."/>
            <person name="Van de Peer Y."/>
            <person name="Rouze P."/>
            <person name="Ellis J.G."/>
            <person name="Dodds P.N."/>
            <person name="Schein J.E."/>
            <person name="Zhong S."/>
            <person name="Hamelin R.C."/>
            <person name="Grigoriev I.V."/>
            <person name="Szabo L.J."/>
            <person name="Martin F."/>
        </authorList>
    </citation>
    <scope>NUCLEOTIDE SEQUENCE [LARGE SCALE GENOMIC DNA]</scope>
    <source>
        <strain evidence="3">CRL 75-36-700-3 / race SCCL</strain>
    </source>
</reference>
<proteinExistence type="predicted"/>
<dbReference type="InParanoid" id="H6QRE0"/>
<dbReference type="AlphaFoldDB" id="H6QRE0"/>
<evidence type="ECO:0000313" key="2">
    <source>
        <dbReference type="EMBL" id="EHS63206.1"/>
    </source>
</evidence>
<protein>
    <submittedName>
        <fullName evidence="2">Uncharacterized protein</fullName>
    </submittedName>
</protein>
<sequence>MSVVVSSDSESEYRDSDHSPLSAPDPPGPNTRVTTHSSNRDSRTGAVRPTVRRPNGGYSDQSPSPAPDTPGRHTRVTTRSNTREAQTGPIRPTARQTHGNGGRVPARPQRGASTTSAAPPGRGASRPRPANLPAVPSRARAPASSTQQATASQAPGNEADPQGAWPPDTVHLTLDDEPTNDEFVSEVDAIFQLGGPYADLGEQLAYLCTFAKAICVSHRDAKMVNLLATRGAKLKMLEFELWD</sequence>
<dbReference type="OrthoDB" id="10659853at2759"/>
<dbReference type="GeneID" id="13540563"/>
<name>H6QRE0_PUCGT</name>
<evidence type="ECO:0000256" key="1">
    <source>
        <dbReference type="SAM" id="MobiDB-lite"/>
    </source>
</evidence>
<dbReference type="HOGENOM" id="CLU_1143022_0_0_1"/>
<dbReference type="KEGG" id="pgr:PGTG_21357"/>
<dbReference type="Proteomes" id="UP000008783">
    <property type="component" value="Unassembled WGS sequence"/>
</dbReference>
<feature type="region of interest" description="Disordered" evidence="1">
    <location>
        <begin position="1"/>
        <end position="168"/>
    </location>
</feature>
<dbReference type="RefSeq" id="XP_003889913.1">
    <property type="nucleotide sequence ID" value="XM_003889864.1"/>
</dbReference>
<organism evidence="2 3">
    <name type="scientific">Puccinia graminis f. sp. tritici (strain CRL 75-36-700-3 / race SCCL)</name>
    <name type="common">Black stem rust fungus</name>
    <dbReference type="NCBI Taxonomy" id="418459"/>
    <lineage>
        <taxon>Eukaryota</taxon>
        <taxon>Fungi</taxon>
        <taxon>Dikarya</taxon>
        <taxon>Basidiomycota</taxon>
        <taxon>Pucciniomycotina</taxon>
        <taxon>Pucciniomycetes</taxon>
        <taxon>Pucciniales</taxon>
        <taxon>Pucciniaceae</taxon>
        <taxon>Puccinia</taxon>
    </lineage>
</organism>
<dbReference type="EMBL" id="DS178281">
    <property type="protein sequence ID" value="EHS63206.1"/>
    <property type="molecule type" value="Genomic_DNA"/>
</dbReference>
<feature type="compositionally biased region" description="Low complexity" evidence="1">
    <location>
        <begin position="116"/>
        <end position="155"/>
    </location>
</feature>
<dbReference type="VEuPathDB" id="FungiDB:PGTG_21357"/>
<keyword evidence="3" id="KW-1185">Reference proteome</keyword>